<dbReference type="PANTHER" id="PTHR42908:SF6">
    <property type="entry name" value="116 KDA U5 SMALL NUCLEAR RIBONUCLEOPROTEIN COMPONENT"/>
    <property type="match status" value="1"/>
</dbReference>
<sequence>MILDAVIIPWRSSASTTLLSRQLPSITTMEEESVSLGEVEFIYAPEDEQDIDTALISGTTVKPQEVVEEEVPEDVDPEVQYSMSMFSSRRARVVAVVGGSLSGKSALVRATRTGPVAVHEDMRHLTLQNWAKSSMMSQHNGKTVPVTLIDTPGHPDLADVAVSGVRGCDAALLVVDAVRGVTERVAEWIRYLCRQRIQFSLVISQVDRLITELRLPAADCYARLRHLVDRANNVVYEEKERDGRLPGQEVRDAVLGDEGERDRDREALREWNQPWLQPHTGNVIFSSHTQRWAISLPVFAALLSKSRKDVSTSLDVDRTPEYLWGDSYYNQKTRKFTRRPNYTGGCEGVCV</sequence>
<comment type="caution">
    <text evidence="2">The sequence shown here is derived from an EMBL/GenBank/DDBJ whole genome shotgun (WGS) entry which is preliminary data.</text>
</comment>
<dbReference type="GO" id="GO:0071007">
    <property type="term" value="C:U2-type catalytic step 2 spliceosome"/>
    <property type="evidence" value="ECO:0007669"/>
    <property type="project" value="TreeGrafter"/>
</dbReference>
<dbReference type="GO" id="GO:0005525">
    <property type="term" value="F:GTP binding"/>
    <property type="evidence" value="ECO:0007669"/>
    <property type="project" value="InterPro"/>
</dbReference>
<dbReference type="Pfam" id="PF00009">
    <property type="entry name" value="GTP_EFTU"/>
    <property type="match status" value="1"/>
</dbReference>
<evidence type="ECO:0000313" key="3">
    <source>
        <dbReference type="Proteomes" id="UP000265618"/>
    </source>
</evidence>
<organism evidence="2 3">
    <name type="scientific">Kipferlia bialata</name>
    <dbReference type="NCBI Taxonomy" id="797122"/>
    <lineage>
        <taxon>Eukaryota</taxon>
        <taxon>Metamonada</taxon>
        <taxon>Carpediemonas-like organisms</taxon>
        <taxon>Kipferlia</taxon>
    </lineage>
</organism>
<dbReference type="PANTHER" id="PTHR42908">
    <property type="entry name" value="TRANSLATION ELONGATION FACTOR-RELATED"/>
    <property type="match status" value="1"/>
</dbReference>
<dbReference type="InterPro" id="IPR000795">
    <property type="entry name" value="T_Tr_GTP-bd_dom"/>
</dbReference>
<dbReference type="Gene3D" id="3.40.50.300">
    <property type="entry name" value="P-loop containing nucleotide triphosphate hydrolases"/>
    <property type="match status" value="1"/>
</dbReference>
<dbReference type="InterPro" id="IPR027417">
    <property type="entry name" value="P-loop_NTPase"/>
</dbReference>
<accession>A0A391NZQ6</accession>
<dbReference type="SUPFAM" id="SSF52540">
    <property type="entry name" value="P-loop containing nucleoside triphosphate hydrolases"/>
    <property type="match status" value="1"/>
</dbReference>
<evidence type="ECO:0000259" key="1">
    <source>
        <dbReference type="Pfam" id="PF00009"/>
    </source>
</evidence>
<dbReference type="GO" id="GO:0000398">
    <property type="term" value="P:mRNA splicing, via spliceosome"/>
    <property type="evidence" value="ECO:0007669"/>
    <property type="project" value="TreeGrafter"/>
</dbReference>
<dbReference type="GO" id="GO:0005829">
    <property type="term" value="C:cytosol"/>
    <property type="evidence" value="ECO:0007669"/>
    <property type="project" value="TreeGrafter"/>
</dbReference>
<dbReference type="EMBL" id="BDIP01005110">
    <property type="protein sequence ID" value="GCA63809.1"/>
    <property type="molecule type" value="Genomic_DNA"/>
</dbReference>
<keyword evidence="3" id="KW-1185">Reference proteome</keyword>
<feature type="domain" description="Tr-type G" evidence="1">
    <location>
        <begin position="136"/>
        <end position="242"/>
    </location>
</feature>
<evidence type="ECO:0000313" key="2">
    <source>
        <dbReference type="EMBL" id="GCA63809.1"/>
    </source>
</evidence>
<gene>
    <name evidence="2" type="ORF">KIPB_011989</name>
</gene>
<reference evidence="2 3" key="1">
    <citation type="journal article" date="2018" name="PLoS ONE">
        <title>The draft genome of Kipferlia bialata reveals reductive genome evolution in fornicate parasites.</title>
        <authorList>
            <person name="Tanifuji G."/>
            <person name="Takabayashi S."/>
            <person name="Kume K."/>
            <person name="Takagi M."/>
            <person name="Nakayama T."/>
            <person name="Kamikawa R."/>
            <person name="Inagaki Y."/>
            <person name="Hashimoto T."/>
        </authorList>
    </citation>
    <scope>NUCLEOTIDE SEQUENCE [LARGE SCALE GENOMIC DNA]</scope>
    <source>
        <strain evidence="2">NY0173</strain>
    </source>
</reference>
<protein>
    <recommendedName>
        <fullName evidence="1">Tr-type G domain-containing protein</fullName>
    </recommendedName>
</protein>
<name>A0A391NZQ6_9EUKA</name>
<dbReference type="OrthoDB" id="364892at2759"/>
<dbReference type="GO" id="GO:0046540">
    <property type="term" value="C:U4/U6 x U5 tri-snRNP complex"/>
    <property type="evidence" value="ECO:0007669"/>
    <property type="project" value="TreeGrafter"/>
</dbReference>
<dbReference type="GO" id="GO:0030623">
    <property type="term" value="F:U5 snRNA binding"/>
    <property type="evidence" value="ECO:0007669"/>
    <property type="project" value="TreeGrafter"/>
</dbReference>
<dbReference type="GO" id="GO:0003924">
    <property type="term" value="F:GTPase activity"/>
    <property type="evidence" value="ECO:0007669"/>
    <property type="project" value="InterPro"/>
</dbReference>
<proteinExistence type="predicted"/>
<dbReference type="AlphaFoldDB" id="A0A391NZQ6"/>
<dbReference type="Proteomes" id="UP000265618">
    <property type="component" value="Unassembled WGS sequence"/>
</dbReference>